<gene>
    <name evidence="1" type="ORF">M407DRAFT_25547</name>
</gene>
<sequence length="464" mass="52488">MRLVGKRWQEIIDGTPTLWTSVLLAYVPPHANEMTILRSNNRPLSVVYEPGPQGKQPPVKDFLATIAHTHSRWSTYSGPIVPEYLETPGPLLQTIDLWSGFEEESGVEPWELLGGSTTALRHVALHQVSIGWKIGMFVRLKSLTLDRVELKWSGLRTSYILDFLRASPGLEHLRLQWLRTSIPIEDTLPSFIITLPELQSIRLHDCQNSVTEPVLQHIRAPSCSNFSLTVDEWTSEEVARRLMDEALLPFQGVLRTIHERLGGSQICLGFPGFSWYTPRLSDKEHRFNVSLGSAALMIAMRWVKGLLGPNPSSLSIYFQTGFKDAILETIAPTRRVTKVFIEAYNGRDEALQILNFLAKPLLTNPSLPSLPCLREIVLISLDWSAQEPLDCVHSRCDSPFYDTVERPLLVIKMSRGWFSNGSPRPVLDYAVLTKIREHKGVERVEFFGSKERDGMVADFDFSCL</sequence>
<dbReference type="Proteomes" id="UP000054248">
    <property type="component" value="Unassembled WGS sequence"/>
</dbReference>
<reference evidence="2" key="2">
    <citation type="submission" date="2015-01" db="EMBL/GenBank/DDBJ databases">
        <title>Evolutionary Origins and Diversification of the Mycorrhizal Mutualists.</title>
        <authorList>
            <consortium name="DOE Joint Genome Institute"/>
            <consortium name="Mycorrhizal Genomics Consortium"/>
            <person name="Kohler A."/>
            <person name="Kuo A."/>
            <person name="Nagy L.G."/>
            <person name="Floudas D."/>
            <person name="Copeland A."/>
            <person name="Barry K.W."/>
            <person name="Cichocki N."/>
            <person name="Veneault-Fourrey C."/>
            <person name="LaButti K."/>
            <person name="Lindquist E.A."/>
            <person name="Lipzen A."/>
            <person name="Lundell T."/>
            <person name="Morin E."/>
            <person name="Murat C."/>
            <person name="Riley R."/>
            <person name="Ohm R."/>
            <person name="Sun H."/>
            <person name="Tunlid A."/>
            <person name="Henrissat B."/>
            <person name="Grigoriev I.V."/>
            <person name="Hibbett D.S."/>
            <person name="Martin F."/>
        </authorList>
    </citation>
    <scope>NUCLEOTIDE SEQUENCE [LARGE SCALE GENOMIC DNA]</scope>
    <source>
        <strain evidence="2">MUT 4182</strain>
    </source>
</reference>
<dbReference type="InterPro" id="IPR032675">
    <property type="entry name" value="LRR_dom_sf"/>
</dbReference>
<protein>
    <recommendedName>
        <fullName evidence="3">F-box domain-containing protein</fullName>
    </recommendedName>
</protein>
<dbReference type="OrthoDB" id="2906561at2759"/>
<dbReference type="AlphaFoldDB" id="A0A0C3QHB7"/>
<organism evidence="1 2">
    <name type="scientific">Tulasnella calospora MUT 4182</name>
    <dbReference type="NCBI Taxonomy" id="1051891"/>
    <lineage>
        <taxon>Eukaryota</taxon>
        <taxon>Fungi</taxon>
        <taxon>Dikarya</taxon>
        <taxon>Basidiomycota</taxon>
        <taxon>Agaricomycotina</taxon>
        <taxon>Agaricomycetes</taxon>
        <taxon>Cantharellales</taxon>
        <taxon>Tulasnellaceae</taxon>
        <taxon>Tulasnella</taxon>
    </lineage>
</organism>
<accession>A0A0C3QHB7</accession>
<dbReference type="EMBL" id="KN823048">
    <property type="protein sequence ID" value="KIO25114.1"/>
    <property type="molecule type" value="Genomic_DNA"/>
</dbReference>
<dbReference type="SUPFAM" id="SSF52047">
    <property type="entry name" value="RNI-like"/>
    <property type="match status" value="1"/>
</dbReference>
<dbReference type="Gene3D" id="3.80.10.10">
    <property type="entry name" value="Ribonuclease Inhibitor"/>
    <property type="match status" value="1"/>
</dbReference>
<evidence type="ECO:0008006" key="3">
    <source>
        <dbReference type="Google" id="ProtNLM"/>
    </source>
</evidence>
<reference evidence="1 2" key="1">
    <citation type="submission" date="2014-04" db="EMBL/GenBank/DDBJ databases">
        <authorList>
            <consortium name="DOE Joint Genome Institute"/>
            <person name="Kuo A."/>
            <person name="Girlanda M."/>
            <person name="Perotto S."/>
            <person name="Kohler A."/>
            <person name="Nagy L.G."/>
            <person name="Floudas D."/>
            <person name="Copeland A."/>
            <person name="Barry K.W."/>
            <person name="Cichocki N."/>
            <person name="Veneault-Fourrey C."/>
            <person name="LaButti K."/>
            <person name="Lindquist E.A."/>
            <person name="Lipzen A."/>
            <person name="Lundell T."/>
            <person name="Morin E."/>
            <person name="Murat C."/>
            <person name="Sun H."/>
            <person name="Tunlid A."/>
            <person name="Henrissat B."/>
            <person name="Grigoriev I.V."/>
            <person name="Hibbett D.S."/>
            <person name="Martin F."/>
            <person name="Nordberg H.P."/>
            <person name="Cantor M.N."/>
            <person name="Hua S.X."/>
        </authorList>
    </citation>
    <scope>NUCLEOTIDE SEQUENCE [LARGE SCALE GENOMIC DNA]</scope>
    <source>
        <strain evidence="1 2">MUT 4182</strain>
    </source>
</reference>
<keyword evidence="2" id="KW-1185">Reference proteome</keyword>
<proteinExistence type="predicted"/>
<dbReference type="HOGENOM" id="CLU_038506_0_0_1"/>
<evidence type="ECO:0000313" key="2">
    <source>
        <dbReference type="Proteomes" id="UP000054248"/>
    </source>
</evidence>
<evidence type="ECO:0000313" key="1">
    <source>
        <dbReference type="EMBL" id="KIO25114.1"/>
    </source>
</evidence>
<name>A0A0C3QHB7_9AGAM</name>